<dbReference type="STRING" id="1838285.SCAL_000176"/>
<protein>
    <submittedName>
        <fullName evidence="4">Membrane protein containing Cellulosome anchoring protein, cohesin region domain protein</fullName>
    </submittedName>
</protein>
<evidence type="ECO:0000313" key="5">
    <source>
        <dbReference type="Proteomes" id="UP000186940"/>
    </source>
</evidence>
<evidence type="ECO:0000259" key="3">
    <source>
        <dbReference type="Pfam" id="PF00963"/>
    </source>
</evidence>
<dbReference type="Pfam" id="PF00963">
    <property type="entry name" value="Cohesin"/>
    <property type="match status" value="1"/>
</dbReference>
<evidence type="ECO:0000256" key="1">
    <source>
        <dbReference type="SAM" id="MobiDB-lite"/>
    </source>
</evidence>
<keyword evidence="2" id="KW-0812">Transmembrane</keyword>
<name>A0A1F2PAS1_9EURY</name>
<dbReference type="Proteomes" id="UP000186940">
    <property type="component" value="Unassembled WGS sequence"/>
</dbReference>
<evidence type="ECO:0000313" key="4">
    <source>
        <dbReference type="EMBL" id="OFV68500.1"/>
    </source>
</evidence>
<organism evidence="4 5">
    <name type="scientific">Candidatus Syntropharchaeum caldarium</name>
    <dbReference type="NCBI Taxonomy" id="1838285"/>
    <lineage>
        <taxon>Archaea</taxon>
        <taxon>Methanobacteriati</taxon>
        <taxon>Methanobacteriota</taxon>
        <taxon>Stenosarchaea group</taxon>
        <taxon>Methanomicrobia</taxon>
        <taxon>Methanosarcinales</taxon>
        <taxon>ANME-2 cluster</taxon>
        <taxon>Candidatus Syntropharchaeum</taxon>
    </lineage>
</organism>
<comment type="caution">
    <text evidence="4">The sequence shown here is derived from an EMBL/GenBank/DDBJ whole genome shotgun (WGS) entry which is preliminary data.</text>
</comment>
<dbReference type="AlphaFoldDB" id="A0A1F2PAS1"/>
<dbReference type="EMBL" id="LYOS01000001">
    <property type="protein sequence ID" value="OFV68500.1"/>
    <property type="molecule type" value="Genomic_DNA"/>
</dbReference>
<feature type="domain" description="Cohesin" evidence="3">
    <location>
        <begin position="30"/>
        <end position="136"/>
    </location>
</feature>
<reference evidence="4" key="1">
    <citation type="submission" date="2016-05" db="EMBL/GenBank/DDBJ databases">
        <title>Microbial consortia oxidize butane by reversing methanogenesis.</title>
        <authorList>
            <person name="Laso-Perez R."/>
            <person name="Richter M."/>
            <person name="Wegener G."/>
            <person name="Musat F."/>
        </authorList>
    </citation>
    <scope>NUCLEOTIDE SEQUENCE [LARGE SCALE GENOMIC DNA]</scope>
    <source>
        <strain evidence="4">BOX2</strain>
    </source>
</reference>
<dbReference type="GO" id="GO:0030246">
    <property type="term" value="F:carbohydrate binding"/>
    <property type="evidence" value="ECO:0007669"/>
    <property type="project" value="InterPro"/>
</dbReference>
<keyword evidence="5" id="KW-1185">Reference proteome</keyword>
<dbReference type="InterPro" id="IPR002102">
    <property type="entry name" value="Cohesin_dom"/>
</dbReference>
<evidence type="ECO:0000256" key="2">
    <source>
        <dbReference type="SAM" id="Phobius"/>
    </source>
</evidence>
<dbReference type="InterPro" id="IPR008965">
    <property type="entry name" value="CBM2/CBM3_carb-bd_dom_sf"/>
</dbReference>
<sequence>MIKRIIVVFLIAGILIVSSVTSAAGTDALVKVVPASIDASVGDEFTVEVVVDPAGADVYGVQYDLVFDPAVLQVVNQTAGDFLSQDGANTIEVVNRFNNTAGKLEYGETRMGVEGGVTDPGVLTRITFRVVGDHGSNLKLEDVIVSNPEAQPLDISVEDGVCLVGGNTPGATLTATQTGGTSIPIPTVTVTGTATTVVTATTTPPATSTTPEKTGTPVATPVHTEEPESTPAATTTPNTPGFGLVIAGIGIMMIAYAFKRRI</sequence>
<dbReference type="SUPFAM" id="SSF49384">
    <property type="entry name" value="Carbohydrate-binding domain"/>
    <property type="match status" value="1"/>
</dbReference>
<dbReference type="Gene3D" id="2.60.40.680">
    <property type="match status" value="1"/>
</dbReference>
<feature type="compositionally biased region" description="Low complexity" evidence="1">
    <location>
        <begin position="201"/>
        <end position="211"/>
    </location>
</feature>
<feature type="region of interest" description="Disordered" evidence="1">
    <location>
        <begin position="201"/>
        <end position="237"/>
    </location>
</feature>
<keyword evidence="2" id="KW-1133">Transmembrane helix</keyword>
<accession>A0A1F2PAS1</accession>
<gene>
    <name evidence="4" type="ORF">SCAL_000176</name>
</gene>
<proteinExistence type="predicted"/>
<keyword evidence="2" id="KW-0472">Membrane</keyword>
<dbReference type="CDD" id="cd08547">
    <property type="entry name" value="Type_II_cohesin"/>
    <property type="match status" value="1"/>
</dbReference>
<dbReference type="GO" id="GO:0000272">
    <property type="term" value="P:polysaccharide catabolic process"/>
    <property type="evidence" value="ECO:0007669"/>
    <property type="project" value="InterPro"/>
</dbReference>
<feature type="transmembrane region" description="Helical" evidence="2">
    <location>
        <begin position="241"/>
        <end position="258"/>
    </location>
</feature>